<evidence type="ECO:0000313" key="2">
    <source>
        <dbReference type="Proteomes" id="UP000314294"/>
    </source>
</evidence>
<organism evidence="1 2">
    <name type="scientific">Liparis tanakae</name>
    <name type="common">Tanaka's snailfish</name>
    <dbReference type="NCBI Taxonomy" id="230148"/>
    <lineage>
        <taxon>Eukaryota</taxon>
        <taxon>Metazoa</taxon>
        <taxon>Chordata</taxon>
        <taxon>Craniata</taxon>
        <taxon>Vertebrata</taxon>
        <taxon>Euteleostomi</taxon>
        <taxon>Actinopterygii</taxon>
        <taxon>Neopterygii</taxon>
        <taxon>Teleostei</taxon>
        <taxon>Neoteleostei</taxon>
        <taxon>Acanthomorphata</taxon>
        <taxon>Eupercaria</taxon>
        <taxon>Perciformes</taxon>
        <taxon>Cottioidei</taxon>
        <taxon>Cottales</taxon>
        <taxon>Liparidae</taxon>
        <taxon>Liparis</taxon>
    </lineage>
</organism>
<sequence>MMSSLTVSVTPLQVRIDGLTGHIQFNEKGRRTNFTVSVMELAPSGPKKVGYWNEDEKYVTTASFVRGSNETYGLQNRTYIVTTILVSNTERDEGSWGRAELISYRVQDVLRVYSQRMLRICGGLGGNGVSRTPGGNVFYLWNHCHRGVFVTSCSSIQVSQSNVCAASVLHWEG</sequence>
<dbReference type="Gene3D" id="3.40.50.2300">
    <property type="match status" value="2"/>
</dbReference>
<accession>A0A4Z2ECN1</accession>
<dbReference type="SUPFAM" id="SSF53822">
    <property type="entry name" value="Periplasmic binding protein-like I"/>
    <property type="match status" value="1"/>
</dbReference>
<dbReference type="InterPro" id="IPR028082">
    <property type="entry name" value="Peripla_BP_I"/>
</dbReference>
<dbReference type="Proteomes" id="UP000314294">
    <property type="component" value="Unassembled WGS sequence"/>
</dbReference>
<reference evidence="1 2" key="1">
    <citation type="submission" date="2019-03" db="EMBL/GenBank/DDBJ databases">
        <title>First draft genome of Liparis tanakae, snailfish: a comprehensive survey of snailfish specific genes.</title>
        <authorList>
            <person name="Kim W."/>
            <person name="Song I."/>
            <person name="Jeong J.-H."/>
            <person name="Kim D."/>
            <person name="Kim S."/>
            <person name="Ryu S."/>
            <person name="Song J.Y."/>
            <person name="Lee S.K."/>
        </authorList>
    </citation>
    <scope>NUCLEOTIDE SEQUENCE [LARGE SCALE GENOMIC DNA]</scope>
    <source>
        <tissue evidence="1">Muscle</tissue>
    </source>
</reference>
<dbReference type="AlphaFoldDB" id="A0A4Z2ECN1"/>
<evidence type="ECO:0000313" key="1">
    <source>
        <dbReference type="EMBL" id="TNN26616.1"/>
    </source>
</evidence>
<protein>
    <submittedName>
        <fullName evidence="1">Glutamate receptor 1</fullName>
    </submittedName>
</protein>
<gene>
    <name evidence="1" type="primary">GRIA1_2</name>
    <name evidence="1" type="ORF">EYF80_063248</name>
</gene>
<dbReference type="OrthoDB" id="5984008at2759"/>
<keyword evidence="1" id="KW-0675">Receptor</keyword>
<dbReference type="EMBL" id="SRLO01009869">
    <property type="protein sequence ID" value="TNN26616.1"/>
    <property type="molecule type" value="Genomic_DNA"/>
</dbReference>
<proteinExistence type="predicted"/>
<comment type="caution">
    <text evidence="1">The sequence shown here is derived from an EMBL/GenBank/DDBJ whole genome shotgun (WGS) entry which is preliminary data.</text>
</comment>
<keyword evidence="2" id="KW-1185">Reference proteome</keyword>
<name>A0A4Z2ECN1_9TELE</name>